<sequence length="366" mass="40325">MSIIADENMAALAPLFADYGDIKTFPGRDIDPHHVDDSTKVMLLRSVTKVDAALLDAAPNLEFIGTATIGTDHFDIPQIEERRVRWSNAPGCNAQGVGEYVLSSLLLLAQRSDEDLQTKTIGIVGLGNTGTAVARRLRALGYTIMCCDPPRQQRGDAGQWYSLEQIIAQCDVITLHVPLSSDTFYLLDNQRLSQLQANCWLINASRGEVIDNRALINYKQQQPTLRLVLDVWENEPTPMMELVALAEIATPHIAGYSVEGKIRGSQMLHQALYQGKQTTPTLAELIDVEPLPVVTAPAQLEQQWLAQICATVYDIAQEDLRFRSALPTGFDARRKANLARREFSAQRIIGAPAGMATTLSELGFTI</sequence>
<feature type="active site" evidence="5">
    <location>
        <position position="235"/>
    </location>
</feature>
<dbReference type="GO" id="GO:0008615">
    <property type="term" value="P:pyridoxine biosynthetic process"/>
    <property type="evidence" value="ECO:0007669"/>
    <property type="project" value="UniProtKB-UniRule"/>
</dbReference>
<dbReference type="PANTHER" id="PTHR10996">
    <property type="entry name" value="2-HYDROXYACID DEHYDROGENASE-RELATED"/>
    <property type="match status" value="1"/>
</dbReference>
<comment type="caution">
    <text evidence="5">Lacks conserved residue(s) required for the propagation of feature annotation.</text>
</comment>
<comment type="catalytic activity">
    <reaction evidence="5">
        <text>4-phospho-D-erythronate + NAD(+) = (R)-3-hydroxy-2-oxo-4-phosphooxybutanoate + NADH + H(+)</text>
        <dbReference type="Rhea" id="RHEA:18829"/>
        <dbReference type="ChEBI" id="CHEBI:15378"/>
        <dbReference type="ChEBI" id="CHEBI:57540"/>
        <dbReference type="ChEBI" id="CHEBI:57945"/>
        <dbReference type="ChEBI" id="CHEBI:58538"/>
        <dbReference type="ChEBI" id="CHEBI:58766"/>
        <dbReference type="EC" id="1.1.1.290"/>
    </reaction>
</comment>
<dbReference type="CDD" id="cd12158">
    <property type="entry name" value="ErythrP_dh"/>
    <property type="match status" value="1"/>
</dbReference>
<feature type="binding site" evidence="5">
    <location>
        <position position="68"/>
    </location>
    <ligand>
        <name>substrate</name>
    </ligand>
</feature>
<dbReference type="Gene3D" id="3.40.50.720">
    <property type="entry name" value="NAD(P)-binding Rossmann-like Domain"/>
    <property type="match status" value="2"/>
</dbReference>
<evidence type="ECO:0000256" key="3">
    <source>
        <dbReference type="ARBA" id="ARBA00023027"/>
    </source>
</evidence>
<dbReference type="InterPro" id="IPR024531">
    <property type="entry name" value="Erythronate-4-P_DHase_dimer"/>
</dbReference>
<evidence type="ECO:0000256" key="4">
    <source>
        <dbReference type="ARBA" id="ARBA00023096"/>
    </source>
</evidence>
<dbReference type="InterPro" id="IPR038251">
    <property type="entry name" value="PdxB_dimer_sf"/>
</dbReference>
<dbReference type="InterPro" id="IPR036291">
    <property type="entry name" value="NAD(P)-bd_dom_sf"/>
</dbReference>
<dbReference type="Pfam" id="PF11890">
    <property type="entry name" value="DUF3410"/>
    <property type="match status" value="1"/>
</dbReference>
<keyword evidence="3 5" id="KW-0520">NAD</keyword>
<dbReference type="Gene3D" id="3.30.1370.170">
    <property type="match status" value="1"/>
</dbReference>
<comment type="pathway">
    <text evidence="5">Cofactor biosynthesis; pyridoxine 5'-phosphate biosynthesis; pyridoxine 5'-phosphate from D-erythrose 4-phosphate: step 2/5.</text>
</comment>
<dbReference type="GO" id="GO:0033711">
    <property type="term" value="F:4-phosphoerythronate dehydrogenase activity"/>
    <property type="evidence" value="ECO:0007669"/>
    <property type="project" value="UniProtKB-EC"/>
</dbReference>
<feature type="active site" evidence="5">
    <location>
        <position position="206"/>
    </location>
</feature>
<dbReference type="HAMAP" id="MF_01825">
    <property type="entry name" value="PdxB"/>
    <property type="match status" value="1"/>
</dbReference>
<dbReference type="InterPro" id="IPR029753">
    <property type="entry name" value="D-isomer_DH_CS"/>
</dbReference>
<dbReference type="Pfam" id="PF02826">
    <property type="entry name" value="2-Hacid_dh_C"/>
    <property type="match status" value="1"/>
</dbReference>
<dbReference type="EC" id="1.1.1.290" evidence="5"/>
<dbReference type="UniPathway" id="UPA00244">
    <property type="reaction ID" value="UER00310"/>
</dbReference>
<keyword evidence="4 5" id="KW-0664">Pyridoxine biosynthesis</keyword>
<dbReference type="InterPro" id="IPR006139">
    <property type="entry name" value="D-isomer_2_OHA_DH_cat_dom"/>
</dbReference>
<organism evidence="9 10">
    <name type="scientific">Ferrimonas lipolytica</name>
    <dbReference type="NCBI Taxonomy" id="2724191"/>
    <lineage>
        <taxon>Bacteria</taxon>
        <taxon>Pseudomonadati</taxon>
        <taxon>Pseudomonadota</taxon>
        <taxon>Gammaproteobacteria</taxon>
        <taxon>Alteromonadales</taxon>
        <taxon>Ferrimonadaceae</taxon>
        <taxon>Ferrimonas</taxon>
    </lineage>
</organism>
<name>A0A6H1UHB2_9GAMM</name>
<evidence type="ECO:0000259" key="8">
    <source>
        <dbReference type="Pfam" id="PF11890"/>
    </source>
</evidence>
<dbReference type="GO" id="GO:0051287">
    <property type="term" value="F:NAD binding"/>
    <property type="evidence" value="ECO:0007669"/>
    <property type="project" value="InterPro"/>
</dbReference>
<comment type="function">
    <text evidence="5">Catalyzes the oxidation of erythronate-4-phosphate to 3-hydroxy-2-oxo-4-phosphonooxybutanoate.</text>
</comment>
<evidence type="ECO:0000256" key="5">
    <source>
        <dbReference type="HAMAP-Rule" id="MF_01825"/>
    </source>
</evidence>
<feature type="domain" description="D-isomer specific 2-hydroxyacid dehydrogenase NAD-binding" evidence="7">
    <location>
        <begin position="113"/>
        <end position="254"/>
    </location>
</feature>
<dbReference type="GO" id="GO:0030267">
    <property type="term" value="F:glyoxylate reductase (NADPH) activity"/>
    <property type="evidence" value="ECO:0007669"/>
    <property type="project" value="TreeGrafter"/>
</dbReference>
<keyword evidence="10" id="KW-1185">Reference proteome</keyword>
<gene>
    <name evidence="5" type="primary">pdxB</name>
    <name evidence="9" type="ORF">HER31_10020</name>
</gene>
<dbReference type="RefSeq" id="WP_168660443.1">
    <property type="nucleotide sequence ID" value="NZ_CP051180.1"/>
</dbReference>
<accession>A0A6H1UHB2</accession>
<feature type="binding site" evidence="5">
    <location>
        <position position="46"/>
    </location>
    <ligand>
        <name>substrate</name>
    </ligand>
</feature>
<dbReference type="InterPro" id="IPR050223">
    <property type="entry name" value="D-isomer_2-hydroxyacid_DH"/>
</dbReference>
<proteinExistence type="inferred from homology"/>
<evidence type="ECO:0000256" key="2">
    <source>
        <dbReference type="ARBA" id="ARBA00023002"/>
    </source>
</evidence>
<evidence type="ECO:0000313" key="10">
    <source>
        <dbReference type="Proteomes" id="UP000501602"/>
    </source>
</evidence>
<protein>
    <recommendedName>
        <fullName evidence="5">Erythronate-4-phosphate dehydrogenase</fullName>
        <ecNumber evidence="5">1.1.1.290</ecNumber>
    </recommendedName>
</protein>
<feature type="binding site" evidence="5">
    <location>
        <position position="148"/>
    </location>
    <ligand>
        <name>NAD(+)</name>
        <dbReference type="ChEBI" id="CHEBI:57540"/>
    </ligand>
</feature>
<evidence type="ECO:0000259" key="7">
    <source>
        <dbReference type="Pfam" id="PF02826"/>
    </source>
</evidence>
<feature type="binding site" evidence="5">
    <location>
        <begin position="204"/>
        <end position="206"/>
    </location>
    <ligand>
        <name>NAD(+)</name>
        <dbReference type="ChEBI" id="CHEBI:57540"/>
    </ligand>
</feature>
<keyword evidence="2 5" id="KW-0560">Oxidoreductase</keyword>
<dbReference type="KEGG" id="fes:HER31_10020"/>
<dbReference type="InterPro" id="IPR006140">
    <property type="entry name" value="D-isomer_DH_NAD-bd"/>
</dbReference>
<comment type="subunit">
    <text evidence="5">Homodimer.</text>
</comment>
<dbReference type="InterPro" id="IPR020921">
    <property type="entry name" value="Erythronate-4-P_DHase"/>
</dbReference>
<dbReference type="AlphaFoldDB" id="A0A6H1UHB2"/>
<dbReference type="SUPFAM" id="SSF51735">
    <property type="entry name" value="NAD(P)-binding Rossmann-fold domains"/>
    <property type="match status" value="1"/>
</dbReference>
<evidence type="ECO:0000259" key="6">
    <source>
        <dbReference type="Pfam" id="PF00389"/>
    </source>
</evidence>
<feature type="binding site" evidence="5">
    <location>
        <position position="255"/>
    </location>
    <ligand>
        <name>NAD(+)</name>
        <dbReference type="ChEBI" id="CHEBI:57540"/>
    </ligand>
</feature>
<feature type="binding site" evidence="5">
    <location>
        <position position="230"/>
    </location>
    <ligand>
        <name>NAD(+)</name>
        <dbReference type="ChEBI" id="CHEBI:57540"/>
    </ligand>
</feature>
<dbReference type="GO" id="GO:0016618">
    <property type="term" value="F:hydroxypyruvate reductase [NAD(P)H] activity"/>
    <property type="evidence" value="ECO:0007669"/>
    <property type="project" value="TreeGrafter"/>
</dbReference>
<evidence type="ECO:0000313" key="9">
    <source>
        <dbReference type="EMBL" id="QIZ77182.1"/>
    </source>
</evidence>
<evidence type="ECO:0000256" key="1">
    <source>
        <dbReference type="ARBA" id="ARBA00022490"/>
    </source>
</evidence>
<dbReference type="Proteomes" id="UP000501602">
    <property type="component" value="Chromosome"/>
</dbReference>
<comment type="similarity">
    <text evidence="5">Belongs to the D-isomer specific 2-hydroxyacid dehydrogenase family. PdxB subfamily.</text>
</comment>
<feature type="binding site" evidence="5">
    <location>
        <position position="256"/>
    </location>
    <ligand>
        <name>substrate</name>
    </ligand>
</feature>
<dbReference type="EMBL" id="CP051180">
    <property type="protein sequence ID" value="QIZ77182.1"/>
    <property type="molecule type" value="Genomic_DNA"/>
</dbReference>
<feature type="domain" description="Erythronate-4-phosphate dehydrogenase dimerisation" evidence="8">
    <location>
        <begin position="286"/>
        <end position="363"/>
    </location>
</feature>
<reference evidence="9 10" key="1">
    <citation type="submission" date="2020-04" db="EMBL/GenBank/DDBJ databases">
        <title>Ferrimonas sp. S7 isolated from sea water.</title>
        <authorList>
            <person name="Bae S.S."/>
            <person name="Baek K."/>
        </authorList>
    </citation>
    <scope>NUCLEOTIDE SEQUENCE [LARGE SCALE GENOMIC DNA]</scope>
    <source>
        <strain evidence="9 10">S7</strain>
    </source>
</reference>
<feature type="domain" description="D-isomer specific 2-hydroxyacid dehydrogenase catalytic" evidence="6">
    <location>
        <begin position="39"/>
        <end position="255"/>
    </location>
</feature>
<feature type="active site" description="Proton donor" evidence="5">
    <location>
        <position position="252"/>
    </location>
</feature>
<dbReference type="GO" id="GO:0046983">
    <property type="term" value="F:protein dimerization activity"/>
    <property type="evidence" value="ECO:0007669"/>
    <property type="project" value="InterPro"/>
</dbReference>
<dbReference type="SUPFAM" id="SSF52283">
    <property type="entry name" value="Formate/glycerate dehydrogenase catalytic domain-like"/>
    <property type="match status" value="1"/>
</dbReference>
<dbReference type="Pfam" id="PF00389">
    <property type="entry name" value="2-Hacid_dh"/>
    <property type="match status" value="1"/>
</dbReference>
<dbReference type="PROSITE" id="PS00671">
    <property type="entry name" value="D_2_HYDROXYACID_DH_3"/>
    <property type="match status" value="1"/>
</dbReference>
<dbReference type="PROSITE" id="PS00670">
    <property type="entry name" value="D_2_HYDROXYACID_DH_2"/>
    <property type="match status" value="1"/>
</dbReference>
<dbReference type="PANTHER" id="PTHR10996:SF178">
    <property type="entry name" value="2-HYDROXYACID DEHYDROGENASE YGL185C-RELATED"/>
    <property type="match status" value="1"/>
</dbReference>
<keyword evidence="1 5" id="KW-0963">Cytoplasm</keyword>
<dbReference type="GO" id="GO:0005829">
    <property type="term" value="C:cytosol"/>
    <property type="evidence" value="ECO:0007669"/>
    <property type="project" value="TreeGrafter"/>
</dbReference>
<comment type="subcellular location">
    <subcellularLocation>
        <location evidence="5">Cytoplasm</location>
    </subcellularLocation>
</comment>